<keyword evidence="3" id="KW-1185">Reference proteome</keyword>
<sequence length="235" mass="26118">MVLLSFVSLATFLLWTIVSTLRVYTISSRSCIISLAAVVLGLVPFATNLYLMTQLQSIRLWPIAQFNLCSAVYKVDISDNTMARGSAIASDVVVVLATWYFLPCGLRNLHAKSAELSVAGYMWKNGTIQFVILLLFNGAELILDATKLVYRESAPIFENYNPMPTLTLPITSIVIARFILDLRKRAVAVQGAPQSDLLTSAHYDIQPPSSFSMDPYLDHTLDCEGRYRRPCTDTP</sequence>
<evidence type="ECO:0000313" key="3">
    <source>
        <dbReference type="Proteomes" id="UP000076727"/>
    </source>
</evidence>
<evidence type="ECO:0000256" key="1">
    <source>
        <dbReference type="SAM" id="Phobius"/>
    </source>
</evidence>
<reference evidence="2 3" key="1">
    <citation type="journal article" date="2016" name="Mol. Biol. Evol.">
        <title>Comparative Genomics of Early-Diverging Mushroom-Forming Fungi Provides Insights into the Origins of Lignocellulose Decay Capabilities.</title>
        <authorList>
            <person name="Nagy L.G."/>
            <person name="Riley R."/>
            <person name="Tritt A."/>
            <person name="Adam C."/>
            <person name="Daum C."/>
            <person name="Floudas D."/>
            <person name="Sun H."/>
            <person name="Yadav J.S."/>
            <person name="Pangilinan J."/>
            <person name="Larsson K.H."/>
            <person name="Matsuura K."/>
            <person name="Barry K."/>
            <person name="Labutti K."/>
            <person name="Kuo R."/>
            <person name="Ohm R.A."/>
            <person name="Bhattacharya S.S."/>
            <person name="Shirouzu T."/>
            <person name="Yoshinaga Y."/>
            <person name="Martin F.M."/>
            <person name="Grigoriev I.V."/>
            <person name="Hibbett D.S."/>
        </authorList>
    </citation>
    <scope>NUCLEOTIDE SEQUENCE [LARGE SCALE GENOMIC DNA]</scope>
    <source>
        <strain evidence="2 3">L-15889</strain>
    </source>
</reference>
<dbReference type="AlphaFoldDB" id="A0A165QEX7"/>
<dbReference type="EMBL" id="KV429058">
    <property type="protein sequence ID" value="KZT69373.1"/>
    <property type="molecule type" value="Genomic_DNA"/>
</dbReference>
<evidence type="ECO:0000313" key="2">
    <source>
        <dbReference type="EMBL" id="KZT69373.1"/>
    </source>
</evidence>
<protein>
    <submittedName>
        <fullName evidence="2">Uncharacterized protein</fullName>
    </submittedName>
</protein>
<dbReference type="Proteomes" id="UP000076727">
    <property type="component" value="Unassembled WGS sequence"/>
</dbReference>
<keyword evidence="1" id="KW-1133">Transmembrane helix</keyword>
<feature type="transmembrane region" description="Helical" evidence="1">
    <location>
        <begin position="32"/>
        <end position="51"/>
    </location>
</feature>
<keyword evidence="1" id="KW-0472">Membrane</keyword>
<feature type="transmembrane region" description="Helical" evidence="1">
    <location>
        <begin position="123"/>
        <end position="143"/>
    </location>
</feature>
<keyword evidence="1" id="KW-0812">Transmembrane</keyword>
<dbReference type="OrthoDB" id="2753849at2759"/>
<proteinExistence type="predicted"/>
<accession>A0A165QEX7</accession>
<feature type="transmembrane region" description="Helical" evidence="1">
    <location>
        <begin position="163"/>
        <end position="180"/>
    </location>
</feature>
<name>A0A165QEX7_9APHY</name>
<feature type="transmembrane region" description="Helical" evidence="1">
    <location>
        <begin position="81"/>
        <end position="102"/>
    </location>
</feature>
<gene>
    <name evidence="2" type="ORF">DAEQUDRAFT_262392</name>
</gene>
<organism evidence="2 3">
    <name type="scientific">Daedalea quercina L-15889</name>
    <dbReference type="NCBI Taxonomy" id="1314783"/>
    <lineage>
        <taxon>Eukaryota</taxon>
        <taxon>Fungi</taxon>
        <taxon>Dikarya</taxon>
        <taxon>Basidiomycota</taxon>
        <taxon>Agaricomycotina</taxon>
        <taxon>Agaricomycetes</taxon>
        <taxon>Polyporales</taxon>
        <taxon>Fomitopsis</taxon>
    </lineage>
</organism>